<organism evidence="2 3">
    <name type="scientific">Trichogramma brassicae</name>
    <dbReference type="NCBI Taxonomy" id="86971"/>
    <lineage>
        <taxon>Eukaryota</taxon>
        <taxon>Metazoa</taxon>
        <taxon>Ecdysozoa</taxon>
        <taxon>Arthropoda</taxon>
        <taxon>Hexapoda</taxon>
        <taxon>Insecta</taxon>
        <taxon>Pterygota</taxon>
        <taxon>Neoptera</taxon>
        <taxon>Endopterygota</taxon>
        <taxon>Hymenoptera</taxon>
        <taxon>Apocrita</taxon>
        <taxon>Proctotrupomorpha</taxon>
        <taxon>Chalcidoidea</taxon>
        <taxon>Trichogrammatidae</taxon>
        <taxon>Trichogramma</taxon>
    </lineage>
</organism>
<reference evidence="2 3" key="1">
    <citation type="submission" date="2020-02" db="EMBL/GenBank/DDBJ databases">
        <authorList>
            <person name="Ferguson B K."/>
        </authorList>
    </citation>
    <scope>NUCLEOTIDE SEQUENCE [LARGE SCALE GENOMIC DNA]</scope>
</reference>
<gene>
    <name evidence="2" type="ORF">TBRA_LOCUS4417</name>
</gene>
<feature type="region of interest" description="Disordered" evidence="1">
    <location>
        <begin position="1"/>
        <end position="20"/>
    </location>
</feature>
<protein>
    <submittedName>
        <fullName evidence="2">Uncharacterized protein</fullName>
    </submittedName>
</protein>
<name>A0A6H5I9Y3_9HYME</name>
<keyword evidence="3" id="KW-1185">Reference proteome</keyword>
<evidence type="ECO:0000256" key="1">
    <source>
        <dbReference type="SAM" id="MobiDB-lite"/>
    </source>
</evidence>
<evidence type="ECO:0000313" key="3">
    <source>
        <dbReference type="Proteomes" id="UP000479190"/>
    </source>
</evidence>
<dbReference type="Proteomes" id="UP000479190">
    <property type="component" value="Unassembled WGS sequence"/>
</dbReference>
<dbReference type="EMBL" id="CADCXV010000678">
    <property type="protein sequence ID" value="CAB0032479.1"/>
    <property type="molecule type" value="Genomic_DNA"/>
</dbReference>
<dbReference type="AlphaFoldDB" id="A0A6H5I9Y3"/>
<sequence length="94" mass="10502">MVRQELRHFSMPPFDPRRDARYELVSPPTLRSARPLSLPLPQRLGAPVTSGVTPGVLTTMLIEPRALVEEEDQWWSAGKNMHSLVGNAAEALRT</sequence>
<proteinExistence type="predicted"/>
<accession>A0A6H5I9Y3</accession>
<evidence type="ECO:0000313" key="2">
    <source>
        <dbReference type="EMBL" id="CAB0032479.1"/>
    </source>
</evidence>